<accession>A0A165XW21</accession>
<keyword evidence="2" id="KW-1185">Reference proteome</keyword>
<organism evidence="1 2">
    <name type="scientific">Athelia psychrophila</name>
    <dbReference type="NCBI Taxonomy" id="1759441"/>
    <lineage>
        <taxon>Eukaryota</taxon>
        <taxon>Fungi</taxon>
        <taxon>Dikarya</taxon>
        <taxon>Basidiomycota</taxon>
        <taxon>Agaricomycotina</taxon>
        <taxon>Agaricomycetes</taxon>
        <taxon>Agaricomycetidae</taxon>
        <taxon>Atheliales</taxon>
        <taxon>Atheliaceae</taxon>
        <taxon>Athelia</taxon>
    </lineage>
</organism>
<sequence length="283" mass="27866">MPVFAGRHVMQKFGLAEPMLTTLTVELTFIGTIAVSALSIGDMVPILARNSIVARHHNISTVPAQCTSGCSSIYTTLNEVDARGPQVARAHGGVAEQARALRRPVAVLVRRASPAAAAAYADLAPLAAYAHQLLAHLDELHQKKHQLLQVLVRAQPPGHLKGLNLKVESTPPVVAAAAAVCGIAATSSAPCGAATSSGACAAATATGCVASGSAVCACCGYGAYSGCAGCVTSATSATSASSATSAGCATSGSSVTSGSCATSGATATCVCATRAGATGWTGA</sequence>
<dbReference type="EMBL" id="KV417710">
    <property type="protein sequence ID" value="KZP08955.1"/>
    <property type="molecule type" value="Genomic_DNA"/>
</dbReference>
<evidence type="ECO:0000313" key="2">
    <source>
        <dbReference type="Proteomes" id="UP000076532"/>
    </source>
</evidence>
<evidence type="ECO:0000313" key="1">
    <source>
        <dbReference type="EMBL" id="KZP08955.1"/>
    </source>
</evidence>
<protein>
    <submittedName>
        <fullName evidence="1">Uncharacterized protein</fullName>
    </submittedName>
</protein>
<proteinExistence type="predicted"/>
<reference evidence="1 2" key="1">
    <citation type="journal article" date="2016" name="Mol. Biol. Evol.">
        <title>Comparative Genomics of Early-Diverging Mushroom-Forming Fungi Provides Insights into the Origins of Lignocellulose Decay Capabilities.</title>
        <authorList>
            <person name="Nagy L.G."/>
            <person name="Riley R."/>
            <person name="Tritt A."/>
            <person name="Adam C."/>
            <person name="Daum C."/>
            <person name="Floudas D."/>
            <person name="Sun H."/>
            <person name="Yadav J.S."/>
            <person name="Pangilinan J."/>
            <person name="Larsson K.H."/>
            <person name="Matsuura K."/>
            <person name="Barry K."/>
            <person name="Labutti K."/>
            <person name="Kuo R."/>
            <person name="Ohm R.A."/>
            <person name="Bhattacharya S.S."/>
            <person name="Shirouzu T."/>
            <person name="Yoshinaga Y."/>
            <person name="Martin F.M."/>
            <person name="Grigoriev I.V."/>
            <person name="Hibbett D.S."/>
        </authorList>
    </citation>
    <scope>NUCLEOTIDE SEQUENCE [LARGE SCALE GENOMIC DNA]</scope>
    <source>
        <strain evidence="1 2">CBS 109695</strain>
    </source>
</reference>
<dbReference type="Proteomes" id="UP000076532">
    <property type="component" value="Unassembled WGS sequence"/>
</dbReference>
<gene>
    <name evidence="1" type="ORF">FIBSPDRAFT_1052061</name>
</gene>
<dbReference type="AlphaFoldDB" id="A0A165XW21"/>
<name>A0A165XW21_9AGAM</name>